<keyword evidence="4" id="KW-0862">Zinc</keyword>
<reference evidence="10" key="1">
    <citation type="journal article" date="2016" name="Nature">
        <title>The genome of the seagrass Zostera marina reveals angiosperm adaptation to the sea.</title>
        <authorList>
            <person name="Olsen J.L."/>
            <person name="Rouze P."/>
            <person name="Verhelst B."/>
            <person name="Lin Y.-C."/>
            <person name="Bayer T."/>
            <person name="Collen J."/>
            <person name="Dattolo E."/>
            <person name="De Paoli E."/>
            <person name="Dittami S."/>
            <person name="Maumus F."/>
            <person name="Michel G."/>
            <person name="Kersting A."/>
            <person name="Lauritano C."/>
            <person name="Lohaus R."/>
            <person name="Toepel M."/>
            <person name="Tonon T."/>
            <person name="Vanneste K."/>
            <person name="Amirebrahimi M."/>
            <person name="Brakel J."/>
            <person name="Bostroem C."/>
            <person name="Chovatia M."/>
            <person name="Grimwood J."/>
            <person name="Jenkins J.W."/>
            <person name="Jueterbock A."/>
            <person name="Mraz A."/>
            <person name="Stam W.T."/>
            <person name="Tice H."/>
            <person name="Bornberg-Bauer E."/>
            <person name="Green P.J."/>
            <person name="Pearson G.A."/>
            <person name="Procaccini G."/>
            <person name="Duarte C.M."/>
            <person name="Schmutz J."/>
            <person name="Reusch T.B.H."/>
            <person name="Van de Peer Y."/>
        </authorList>
    </citation>
    <scope>NUCLEOTIDE SEQUENCE [LARGE SCALE GENOMIC DNA]</scope>
    <source>
        <strain evidence="10">cv. Finnish</strain>
    </source>
</reference>
<comment type="caution">
    <text evidence="9">The sequence shown here is derived from an EMBL/GenBank/DDBJ whole genome shotgun (WGS) entry which is preliminary data.</text>
</comment>
<dbReference type="SUPFAM" id="SSF57667">
    <property type="entry name" value="beta-beta-alpha zinc fingers"/>
    <property type="match status" value="1"/>
</dbReference>
<dbReference type="PROSITE" id="PS50157">
    <property type="entry name" value="ZINC_FINGER_C2H2_2"/>
    <property type="match status" value="1"/>
</dbReference>
<feature type="region of interest" description="Disordered" evidence="7">
    <location>
        <begin position="72"/>
        <end position="105"/>
    </location>
</feature>
<dbReference type="PANTHER" id="PTHR47287">
    <property type="entry name" value="C2H2 AND C2HC ZINC FINGERS SUPERFAMILY PROTEIN"/>
    <property type="match status" value="1"/>
</dbReference>
<dbReference type="PROSITE" id="PS00028">
    <property type="entry name" value="ZINC_FINGER_C2H2_1"/>
    <property type="match status" value="1"/>
</dbReference>
<feature type="region of interest" description="Disordered" evidence="7">
    <location>
        <begin position="160"/>
        <end position="196"/>
    </location>
</feature>
<gene>
    <name evidence="9" type="ORF">ZOSMA_7G01380</name>
</gene>
<keyword evidence="10" id="KW-1185">Reference proteome</keyword>
<accession>A0A0K9NPX5</accession>
<evidence type="ECO:0000256" key="3">
    <source>
        <dbReference type="ARBA" id="ARBA00022771"/>
    </source>
</evidence>
<evidence type="ECO:0000256" key="2">
    <source>
        <dbReference type="ARBA" id="ARBA00022723"/>
    </source>
</evidence>
<sequence length="196" mass="20977">MEEEKMTTERFITFMESPEKMKSSSGVDAAATAMPLLPVQLSTPTVVMRRSFHCMYCSRTFYTSQALGGHQNAHKKERAAAAAAASFHRRSTSPPSLQPQPPLVTNQSTSMMTVASGGIIPTSSVGRGGAVVVPTPAAAGYYCFYYDGRSSVDGLQFQTPHLPPLPPTTPVAMESSSSGSAEREEFDVGIDLSLHL</sequence>
<dbReference type="InterPro" id="IPR013087">
    <property type="entry name" value="Znf_C2H2_type"/>
</dbReference>
<comment type="subcellular location">
    <subcellularLocation>
        <location evidence="1">Nucleus</location>
    </subcellularLocation>
</comment>
<feature type="domain" description="C2H2-type" evidence="8">
    <location>
        <begin position="52"/>
        <end position="79"/>
    </location>
</feature>
<protein>
    <recommendedName>
        <fullName evidence="8">C2H2-type domain-containing protein</fullName>
    </recommendedName>
</protein>
<dbReference type="EMBL" id="LFYR01001978">
    <property type="protein sequence ID" value="KMZ58107.1"/>
    <property type="molecule type" value="Genomic_DNA"/>
</dbReference>
<keyword evidence="2" id="KW-0479">Metal-binding</keyword>
<proteinExistence type="predicted"/>
<dbReference type="InterPro" id="IPR036236">
    <property type="entry name" value="Znf_C2H2_sf"/>
</dbReference>
<dbReference type="AlphaFoldDB" id="A0A0K9NPX5"/>
<dbReference type="GO" id="GO:0009788">
    <property type="term" value="P:negative regulation of abscisic acid-activated signaling pathway"/>
    <property type="evidence" value="ECO:0007669"/>
    <property type="project" value="InterPro"/>
</dbReference>
<dbReference type="PANTHER" id="PTHR47287:SF15">
    <property type="entry name" value="ZINC FINGER PROTEIN 3-LIKE"/>
    <property type="match status" value="1"/>
</dbReference>
<evidence type="ECO:0000259" key="8">
    <source>
        <dbReference type="PROSITE" id="PS50157"/>
    </source>
</evidence>
<dbReference type="Proteomes" id="UP000036987">
    <property type="component" value="Unassembled WGS sequence"/>
</dbReference>
<dbReference type="InterPro" id="IPR044246">
    <property type="entry name" value="ZFP3-like"/>
</dbReference>
<keyword evidence="3 6" id="KW-0863">Zinc-finger</keyword>
<dbReference type="GO" id="GO:0005634">
    <property type="term" value="C:nucleus"/>
    <property type="evidence" value="ECO:0007669"/>
    <property type="project" value="UniProtKB-SubCell"/>
</dbReference>
<dbReference type="GO" id="GO:0008270">
    <property type="term" value="F:zinc ion binding"/>
    <property type="evidence" value="ECO:0007669"/>
    <property type="project" value="UniProtKB-KW"/>
</dbReference>
<dbReference type="Gene3D" id="3.30.160.60">
    <property type="entry name" value="Classic Zinc Finger"/>
    <property type="match status" value="1"/>
</dbReference>
<organism evidence="9 10">
    <name type="scientific">Zostera marina</name>
    <name type="common">Eelgrass</name>
    <dbReference type="NCBI Taxonomy" id="29655"/>
    <lineage>
        <taxon>Eukaryota</taxon>
        <taxon>Viridiplantae</taxon>
        <taxon>Streptophyta</taxon>
        <taxon>Embryophyta</taxon>
        <taxon>Tracheophyta</taxon>
        <taxon>Spermatophyta</taxon>
        <taxon>Magnoliopsida</taxon>
        <taxon>Liliopsida</taxon>
        <taxon>Zosteraceae</taxon>
        <taxon>Zostera</taxon>
    </lineage>
</organism>
<evidence type="ECO:0000313" key="9">
    <source>
        <dbReference type="EMBL" id="KMZ58107.1"/>
    </source>
</evidence>
<evidence type="ECO:0000256" key="5">
    <source>
        <dbReference type="ARBA" id="ARBA00023242"/>
    </source>
</evidence>
<keyword evidence="5" id="KW-0539">Nucleus</keyword>
<dbReference type="OrthoDB" id="772256at2759"/>
<evidence type="ECO:0000256" key="4">
    <source>
        <dbReference type="ARBA" id="ARBA00022833"/>
    </source>
</evidence>
<evidence type="ECO:0000313" key="10">
    <source>
        <dbReference type="Proteomes" id="UP000036987"/>
    </source>
</evidence>
<dbReference type="STRING" id="29655.A0A0K9NPX5"/>
<dbReference type="OMA" id="AWCNETI"/>
<evidence type="ECO:0000256" key="1">
    <source>
        <dbReference type="ARBA" id="ARBA00004123"/>
    </source>
</evidence>
<evidence type="ECO:0000256" key="6">
    <source>
        <dbReference type="PROSITE-ProRule" id="PRU00042"/>
    </source>
</evidence>
<evidence type="ECO:0000256" key="7">
    <source>
        <dbReference type="SAM" id="MobiDB-lite"/>
    </source>
</evidence>
<name>A0A0K9NPX5_ZOSMR</name>